<evidence type="ECO:0000256" key="1">
    <source>
        <dbReference type="SAM" id="SignalP"/>
    </source>
</evidence>
<dbReference type="Gene3D" id="2.40.128.110">
    <property type="entry name" value="Lipid/polyisoprenoid-binding, YceI-like"/>
    <property type="match status" value="1"/>
</dbReference>
<evidence type="ECO:0000259" key="2">
    <source>
        <dbReference type="SMART" id="SM00867"/>
    </source>
</evidence>
<dbReference type="Pfam" id="PF04264">
    <property type="entry name" value="YceI"/>
    <property type="match status" value="1"/>
</dbReference>
<sequence>MKRLFAITALVFLTVAAIAGQPFKAEKGSKITVSGTSTMHDWTMVSEDVKVDASIADGGATIEGLKLSLPVNTLKSHKSGMDDNAYKALKSDKNPQITFNLKTSQAKGSSLVQGAGKLTIAGVTKDISLDGKLEPLADGKYKLTGSYTLDMEVYSVEPPSFMFGTVSTGKEVTITYEIILIK</sequence>
<dbReference type="Proteomes" id="UP001302349">
    <property type="component" value="Chromosome"/>
</dbReference>
<keyword evidence="4" id="KW-1185">Reference proteome</keyword>
<gene>
    <name evidence="3" type="ORF">RT717_28345</name>
</gene>
<proteinExistence type="predicted"/>
<dbReference type="InterPro" id="IPR036761">
    <property type="entry name" value="TTHA0802/YceI-like_sf"/>
</dbReference>
<dbReference type="SUPFAM" id="SSF101874">
    <property type="entry name" value="YceI-like"/>
    <property type="match status" value="1"/>
</dbReference>
<name>A0ABZ0IPR4_9BACT</name>
<keyword evidence="1" id="KW-0732">Signal</keyword>
<evidence type="ECO:0000313" key="3">
    <source>
        <dbReference type="EMBL" id="WOK06979.1"/>
    </source>
</evidence>
<organism evidence="3 4">
    <name type="scientific">Imperialibacter roseus</name>
    <dbReference type="NCBI Taxonomy" id="1324217"/>
    <lineage>
        <taxon>Bacteria</taxon>
        <taxon>Pseudomonadati</taxon>
        <taxon>Bacteroidota</taxon>
        <taxon>Cytophagia</taxon>
        <taxon>Cytophagales</taxon>
        <taxon>Flammeovirgaceae</taxon>
        <taxon>Imperialibacter</taxon>
    </lineage>
</organism>
<feature type="signal peptide" evidence="1">
    <location>
        <begin position="1"/>
        <end position="19"/>
    </location>
</feature>
<protein>
    <submittedName>
        <fullName evidence="3">YceI family protein</fullName>
    </submittedName>
</protein>
<dbReference type="EMBL" id="CP136051">
    <property type="protein sequence ID" value="WOK06979.1"/>
    <property type="molecule type" value="Genomic_DNA"/>
</dbReference>
<reference evidence="3 4" key="1">
    <citation type="journal article" date="2023" name="Microbiol. Resour. Announc.">
        <title>Complete Genome Sequence of Imperialibacter roseus strain P4T.</title>
        <authorList>
            <person name="Tizabi D.R."/>
            <person name="Bachvaroff T."/>
            <person name="Hill R.T."/>
        </authorList>
    </citation>
    <scope>NUCLEOTIDE SEQUENCE [LARGE SCALE GENOMIC DNA]</scope>
    <source>
        <strain evidence="3 4">P4T</strain>
    </source>
</reference>
<dbReference type="InterPro" id="IPR007372">
    <property type="entry name" value="Lipid/polyisoprenoid-bd_YceI"/>
</dbReference>
<accession>A0ABZ0IPR4</accession>
<feature type="domain" description="Lipid/polyisoprenoid-binding YceI-like" evidence="2">
    <location>
        <begin position="22"/>
        <end position="181"/>
    </location>
</feature>
<dbReference type="RefSeq" id="WP_317489669.1">
    <property type="nucleotide sequence ID" value="NZ_CP136051.1"/>
</dbReference>
<dbReference type="SMART" id="SM00867">
    <property type="entry name" value="YceI"/>
    <property type="match status" value="1"/>
</dbReference>
<evidence type="ECO:0000313" key="4">
    <source>
        <dbReference type="Proteomes" id="UP001302349"/>
    </source>
</evidence>
<feature type="chain" id="PRO_5046763125" evidence="1">
    <location>
        <begin position="20"/>
        <end position="182"/>
    </location>
</feature>